<sequence length="424" mass="47079">MSWLTLDVLLLARLLLKLAVGPVLERKGDITMFYVGLDIAAEKHDCCIMTEERQVLKQFVFRNDAEGFEFLKKTLTKLAPTEEIKIGLENTGVYGSNLVQFLRRNGYKTYTFNPLLINKSIQATTLRKTKTDKADAKFLAQYLTWDNSQPDHDVSYHISELKSLSRLRFSLVQQRSKCKTQAKGVLAQVFPELTQVFSDVFGTTARTILPLCPSAQRIAAYPVPQLADLLRTTSRGQLGLEKAELLHALAVHSVGNSSIALELQLQIYLEQITQLSFHICRCEATLRTILAQMDSPITTIPGIGTVLGATILGEIGDIFRFSSPAKLLSFAGLEPSITCSGKSVSAPGRMVKHGSHYLRWAFGQAARCIILRDQTFAAYASKKRAEGKHFNVVCSHVAKKLVRLVFALLKNHSSFIPNYSSLAA</sequence>
<dbReference type="AlphaFoldDB" id="A0A8J6J259"/>
<dbReference type="EMBL" id="JACOPN010000001">
    <property type="protein sequence ID" value="MBC5716226.1"/>
    <property type="molecule type" value="Genomic_DNA"/>
</dbReference>
<name>A0A8J6J259_9FIRM</name>
<gene>
    <name evidence="3" type="ORF">H8S55_02630</name>
</gene>
<dbReference type="InterPro" id="IPR047650">
    <property type="entry name" value="Transpos_IS110"/>
</dbReference>
<protein>
    <submittedName>
        <fullName evidence="3">IS110 family transposase</fullName>
    </submittedName>
</protein>
<accession>A0A8J6J259</accession>
<evidence type="ECO:0000313" key="4">
    <source>
        <dbReference type="Proteomes" id="UP000602260"/>
    </source>
</evidence>
<dbReference type="Pfam" id="PF01548">
    <property type="entry name" value="DEDD_Tnp_IS110"/>
    <property type="match status" value="1"/>
</dbReference>
<keyword evidence="4" id="KW-1185">Reference proteome</keyword>
<proteinExistence type="predicted"/>
<evidence type="ECO:0000259" key="2">
    <source>
        <dbReference type="Pfam" id="PF02371"/>
    </source>
</evidence>
<dbReference type="GO" id="GO:0006313">
    <property type="term" value="P:DNA transposition"/>
    <property type="evidence" value="ECO:0007669"/>
    <property type="project" value="InterPro"/>
</dbReference>
<feature type="domain" description="Transposase IS116/IS110/IS902 C-terminal" evidence="2">
    <location>
        <begin position="297"/>
        <end position="379"/>
    </location>
</feature>
<dbReference type="GO" id="GO:0003677">
    <property type="term" value="F:DNA binding"/>
    <property type="evidence" value="ECO:0007669"/>
    <property type="project" value="InterPro"/>
</dbReference>
<comment type="caution">
    <text evidence="3">The sequence shown here is derived from an EMBL/GenBank/DDBJ whole genome shotgun (WGS) entry which is preliminary data.</text>
</comment>
<dbReference type="InterPro" id="IPR003346">
    <property type="entry name" value="Transposase_20"/>
</dbReference>
<dbReference type="PANTHER" id="PTHR33055">
    <property type="entry name" value="TRANSPOSASE FOR INSERTION SEQUENCE ELEMENT IS1111A"/>
    <property type="match status" value="1"/>
</dbReference>
<dbReference type="InterPro" id="IPR002525">
    <property type="entry name" value="Transp_IS110-like_N"/>
</dbReference>
<evidence type="ECO:0000259" key="1">
    <source>
        <dbReference type="Pfam" id="PF01548"/>
    </source>
</evidence>
<dbReference type="PANTHER" id="PTHR33055:SF15">
    <property type="entry name" value="TRANSPOSASE-RELATED"/>
    <property type="match status" value="1"/>
</dbReference>
<organism evidence="3 4">
    <name type="scientific">Flintibacter faecis</name>
    <dbReference type="NCBI Taxonomy" id="2763047"/>
    <lineage>
        <taxon>Bacteria</taxon>
        <taxon>Bacillati</taxon>
        <taxon>Bacillota</taxon>
        <taxon>Clostridia</taxon>
        <taxon>Eubacteriales</taxon>
        <taxon>Flintibacter</taxon>
    </lineage>
</organism>
<dbReference type="Proteomes" id="UP000602260">
    <property type="component" value="Unassembled WGS sequence"/>
</dbReference>
<feature type="domain" description="Transposase IS110-like N-terminal" evidence="1">
    <location>
        <begin position="35"/>
        <end position="191"/>
    </location>
</feature>
<evidence type="ECO:0000313" key="3">
    <source>
        <dbReference type="EMBL" id="MBC5716226.1"/>
    </source>
</evidence>
<dbReference type="RefSeq" id="WP_186877689.1">
    <property type="nucleotide sequence ID" value="NZ_JACOPN010000001.1"/>
</dbReference>
<dbReference type="NCBIfam" id="NF033542">
    <property type="entry name" value="transpos_IS110"/>
    <property type="match status" value="1"/>
</dbReference>
<dbReference type="GO" id="GO:0004803">
    <property type="term" value="F:transposase activity"/>
    <property type="evidence" value="ECO:0007669"/>
    <property type="project" value="InterPro"/>
</dbReference>
<reference evidence="3" key="1">
    <citation type="submission" date="2020-08" db="EMBL/GenBank/DDBJ databases">
        <title>Genome public.</title>
        <authorList>
            <person name="Liu C."/>
            <person name="Sun Q."/>
        </authorList>
    </citation>
    <scope>NUCLEOTIDE SEQUENCE</scope>
    <source>
        <strain evidence="3">BX5</strain>
    </source>
</reference>
<dbReference type="Pfam" id="PF02371">
    <property type="entry name" value="Transposase_20"/>
    <property type="match status" value="1"/>
</dbReference>